<sequence length="161" mass="17972">MTANTPASRKAKGRRLQQAVRQDLVDRLGIDPGDVQSTAMGQSGCDLYLSPAARTIFPFGVECKAQERIALPEWWRQCTANAEVEGLAPLLILKQSRREPLAVLRWSDLLALLRQMADLNAWGGLVSDGILTAAKYPDEFQILPLSSLAVHYRDHLCKRRF</sequence>
<evidence type="ECO:0000313" key="2">
    <source>
        <dbReference type="Proteomes" id="UP000827556"/>
    </source>
</evidence>
<organism evidence="1 2">
    <name type="scientific">Methanoculleus virus Blf4</name>
    <dbReference type="NCBI Taxonomy" id="3070925"/>
    <lineage>
        <taxon>Viruses</taxon>
        <taxon>Duplodnaviria</taxon>
        <taxon>Heunggongvirae</taxon>
        <taxon>Uroviricota</taxon>
        <taxon>Caudoviricetes</taxon>
        <taxon>Pungoviridae</taxon>
        <taxon>Flagovirus</taxon>
        <taxon>Flagovirus limi</taxon>
    </lineage>
</organism>
<name>A0AA48X6D2_9CAUD</name>
<proteinExistence type="predicted"/>
<dbReference type="InterPro" id="IPR056931">
    <property type="entry name" value="D14-like"/>
</dbReference>
<dbReference type="EMBL" id="MZ171369">
    <property type="protein sequence ID" value="QXM18679.1"/>
    <property type="molecule type" value="Genomic_DNA"/>
</dbReference>
<dbReference type="Pfam" id="PF24608">
    <property type="entry name" value="PDDEXK_15"/>
    <property type="match status" value="1"/>
</dbReference>
<accession>A0AA48X6D2</accession>
<keyword evidence="2" id="KW-1185">Reference proteome</keyword>
<reference evidence="2" key="1">
    <citation type="submission" date="2021-05" db="EMBL/GenBank/DDBJ databases">
        <authorList>
            <person name="Kupczok A."/>
            <person name="Weidenbach K."/>
            <person name="Wolf S."/>
            <person name="Fischer M.A."/>
            <person name="Kern T."/>
            <person name="Reetz J."/>
            <person name="Urbanska N."/>
            <person name="Kunzel S."/>
            <person name="Schmitz R.A."/>
            <person name="Rother M."/>
        </authorList>
    </citation>
    <scope>NUCLEOTIDE SEQUENCE [LARGE SCALE GENOMIC DNA]</scope>
</reference>
<protein>
    <submittedName>
        <fullName evidence="1">Diguanylate cyclase/phosphodiesterase</fullName>
    </submittedName>
</protein>
<dbReference type="Proteomes" id="UP000827556">
    <property type="component" value="Segment"/>
</dbReference>
<evidence type="ECO:0000313" key="1">
    <source>
        <dbReference type="EMBL" id="QXM18679.1"/>
    </source>
</evidence>